<accession>A0A2S5B135</accession>
<dbReference type="SUPFAM" id="SSF56219">
    <property type="entry name" value="DNase I-like"/>
    <property type="match status" value="1"/>
</dbReference>
<dbReference type="AlphaFoldDB" id="A0A2S5B135"/>
<dbReference type="InterPro" id="IPR036691">
    <property type="entry name" value="Endo/exonu/phosph_ase_sf"/>
</dbReference>
<gene>
    <name evidence="3" type="ORF">BMF94_6418</name>
</gene>
<dbReference type="SMART" id="SM00128">
    <property type="entry name" value="IPPc"/>
    <property type="match status" value="1"/>
</dbReference>
<reference evidence="3 4" key="1">
    <citation type="journal article" date="2018" name="Front. Microbiol.">
        <title>Prospects for Fungal Bioremediation of Acidic Radioactive Waste Sites: Characterization and Genome Sequence of Rhodotorula taiwanensis MD1149.</title>
        <authorList>
            <person name="Tkavc R."/>
            <person name="Matrosova V.Y."/>
            <person name="Grichenko O.E."/>
            <person name="Gostincar C."/>
            <person name="Volpe R.P."/>
            <person name="Klimenkova P."/>
            <person name="Gaidamakova E.K."/>
            <person name="Zhou C.E."/>
            <person name="Stewart B.J."/>
            <person name="Lyman M.G."/>
            <person name="Malfatti S.A."/>
            <person name="Rubinfeld B."/>
            <person name="Courtot M."/>
            <person name="Singh J."/>
            <person name="Dalgard C.L."/>
            <person name="Hamilton T."/>
            <person name="Frey K.G."/>
            <person name="Gunde-Cimerman N."/>
            <person name="Dugan L."/>
            <person name="Daly M.J."/>
        </authorList>
    </citation>
    <scope>NUCLEOTIDE SEQUENCE [LARGE SCALE GENOMIC DNA]</scope>
    <source>
        <strain evidence="3 4">MD1149</strain>
    </source>
</reference>
<evidence type="ECO:0000256" key="1">
    <source>
        <dbReference type="SAM" id="MobiDB-lite"/>
    </source>
</evidence>
<dbReference type="Pfam" id="PF22669">
    <property type="entry name" value="Exo_endo_phos2"/>
    <property type="match status" value="1"/>
</dbReference>
<dbReference type="GO" id="GO:0004439">
    <property type="term" value="F:phosphatidylinositol-4,5-bisphosphate 5-phosphatase activity"/>
    <property type="evidence" value="ECO:0007669"/>
    <property type="project" value="TreeGrafter"/>
</dbReference>
<dbReference type="PANTHER" id="PTHR11200:SF275">
    <property type="entry name" value="LD06095P"/>
    <property type="match status" value="1"/>
</dbReference>
<feature type="region of interest" description="Disordered" evidence="1">
    <location>
        <begin position="231"/>
        <end position="311"/>
    </location>
</feature>
<feature type="region of interest" description="Disordered" evidence="1">
    <location>
        <begin position="1"/>
        <end position="100"/>
    </location>
</feature>
<feature type="compositionally biased region" description="Basic and acidic residues" evidence="1">
    <location>
        <begin position="27"/>
        <end position="43"/>
    </location>
</feature>
<dbReference type="InterPro" id="IPR046985">
    <property type="entry name" value="IP5"/>
</dbReference>
<protein>
    <recommendedName>
        <fullName evidence="2">Inositol polyphosphate-related phosphatase domain-containing protein</fullName>
    </recommendedName>
</protein>
<dbReference type="GO" id="GO:0046856">
    <property type="term" value="P:phosphatidylinositol dephosphorylation"/>
    <property type="evidence" value="ECO:0007669"/>
    <property type="project" value="InterPro"/>
</dbReference>
<comment type="caution">
    <text evidence="3">The sequence shown here is derived from an EMBL/GenBank/DDBJ whole genome shotgun (WGS) entry which is preliminary data.</text>
</comment>
<feature type="region of interest" description="Disordered" evidence="1">
    <location>
        <begin position="947"/>
        <end position="975"/>
    </location>
</feature>
<feature type="domain" description="Inositol polyphosphate-related phosphatase" evidence="2">
    <location>
        <begin position="217"/>
        <end position="523"/>
    </location>
</feature>
<dbReference type="Proteomes" id="UP000237144">
    <property type="component" value="Unassembled WGS sequence"/>
</dbReference>
<evidence type="ECO:0000259" key="2">
    <source>
        <dbReference type="SMART" id="SM00128"/>
    </source>
</evidence>
<feature type="compositionally biased region" description="Basic residues" evidence="1">
    <location>
        <begin position="144"/>
        <end position="153"/>
    </location>
</feature>
<evidence type="ECO:0000313" key="4">
    <source>
        <dbReference type="Proteomes" id="UP000237144"/>
    </source>
</evidence>
<feature type="compositionally biased region" description="Low complexity" evidence="1">
    <location>
        <begin position="855"/>
        <end position="871"/>
    </location>
</feature>
<feature type="region of interest" description="Disordered" evidence="1">
    <location>
        <begin position="709"/>
        <end position="787"/>
    </location>
</feature>
<feature type="region of interest" description="Disordered" evidence="1">
    <location>
        <begin position="142"/>
        <end position="166"/>
    </location>
</feature>
<dbReference type="OrthoDB" id="405996at2759"/>
<name>A0A2S5B135_9BASI</name>
<keyword evidence="4" id="KW-1185">Reference proteome</keyword>
<dbReference type="InterPro" id="IPR000300">
    <property type="entry name" value="IPPc"/>
</dbReference>
<feature type="compositionally biased region" description="Basic and acidic residues" evidence="1">
    <location>
        <begin position="711"/>
        <end position="720"/>
    </location>
</feature>
<feature type="compositionally biased region" description="Basic residues" evidence="1">
    <location>
        <begin position="762"/>
        <end position="773"/>
    </location>
</feature>
<feature type="region of interest" description="Disordered" evidence="1">
    <location>
        <begin position="811"/>
        <end position="842"/>
    </location>
</feature>
<dbReference type="PANTHER" id="PTHR11200">
    <property type="entry name" value="INOSITOL 5-PHOSPHATASE"/>
    <property type="match status" value="1"/>
</dbReference>
<organism evidence="3 4">
    <name type="scientific">Rhodotorula taiwanensis</name>
    <dbReference type="NCBI Taxonomy" id="741276"/>
    <lineage>
        <taxon>Eukaryota</taxon>
        <taxon>Fungi</taxon>
        <taxon>Dikarya</taxon>
        <taxon>Basidiomycota</taxon>
        <taxon>Pucciniomycotina</taxon>
        <taxon>Microbotryomycetes</taxon>
        <taxon>Sporidiobolales</taxon>
        <taxon>Sporidiobolaceae</taxon>
        <taxon>Rhodotorula</taxon>
    </lineage>
</organism>
<sequence>MASPQRGPGPLERPQLSRASSAASSYREGRRTPIHYQHHEPAPKRLFRKIALLVQPKDRDGSPHVRRRERSGSTASSFRPAASPATFVAEPSPIVADPPDVDDVRPNLKIRIATFNMADNLPAPSGDLSEFLGDLSTFPEAHMRRSRSRRKRSSSGASALFSRGREKAESISSQASAFAAEPILPRFPLSPEHPYHIIVVCGQECPTARSGGVFRGQSWTSLLENYLCGGADTAESSDEEDSGTDHASPDTSLHAAPSRQSMSVDAANASYDEGRSPAAPCTDDERSAAESVEDLPSQRPPSAAGTASISSRTSRRGPYILVEKERLMGIYCAVFVARCCEEFVEGVSKGRVTAGLIGGRVGNKGGVGVSLNFASSRLLFVSAHLAAHASGLDIRKANAQKILDDLEVDDFLETVGPKPKRLVDHFDQVFFMGDLNFRLNISRLHADWLVQARDFANALQFDQLRAVLAEPDGALTGFGEAPINFGPTYKYDLRKVPRKLTRKRSILLHPRHHHKAKSVPPVKPASSALSPYLETSAVPNSSQLDGDAVAESAEDDTASIASTIDVEALDAIVAENSDLLAIPPVADATTADPVRNARVRFLTLVKRNSTLAALETARLRAQASRGRAQNNGQRLALSDLFNDQATTASPGPLPRPILRQSQSTLTPRSAPIGDDSTEPTPNELQDEPAWDSSKKQRVQSWTDRILFYPNRKPDVDSEDKAAEDDDPPALAPAILANDCPAPSALAPTRSRSVRSLPSDRNRRSRSKVRLYRHGSRDNSSDALGSSPANLWHRVKSFPVLTVLDRKLSAESMPASPSAGEPDTSLPEPVQAPPPPGLAPQAAPFRRAPRRHFTLSSDSPQSSPSNSPAHSPAALVVTTDPVDEKAAMLSTAPEKSTPANLSLPRAKTFASALNRLHNRATEAGHGSSSRFRTFLTSLPVALPFLSSPVHETSSDRAGANRHSAHKRLVGPMPGEE</sequence>
<feature type="region of interest" description="Disordered" evidence="1">
    <location>
        <begin position="852"/>
        <end position="871"/>
    </location>
</feature>
<proteinExistence type="predicted"/>
<feature type="region of interest" description="Disordered" evidence="1">
    <location>
        <begin position="644"/>
        <end position="697"/>
    </location>
</feature>
<dbReference type="EMBL" id="PJQD01000115">
    <property type="protein sequence ID" value="POY70504.1"/>
    <property type="molecule type" value="Genomic_DNA"/>
</dbReference>
<dbReference type="STRING" id="741276.A0A2S5B135"/>
<dbReference type="Gene3D" id="3.60.10.10">
    <property type="entry name" value="Endonuclease/exonuclease/phosphatase"/>
    <property type="match status" value="1"/>
</dbReference>
<evidence type="ECO:0000313" key="3">
    <source>
        <dbReference type="EMBL" id="POY70504.1"/>
    </source>
</evidence>